<proteinExistence type="predicted"/>
<dbReference type="EMBL" id="CAVMJV010000043">
    <property type="protein sequence ID" value="CAK5080958.1"/>
    <property type="molecule type" value="Genomic_DNA"/>
</dbReference>
<evidence type="ECO:0000313" key="1">
    <source>
        <dbReference type="EMBL" id="CAK5080958.1"/>
    </source>
</evidence>
<protein>
    <submittedName>
        <fullName evidence="1">Uncharacterized protein</fullName>
    </submittedName>
</protein>
<keyword evidence="2" id="KW-1185">Reference proteome</keyword>
<evidence type="ECO:0000313" key="2">
    <source>
        <dbReference type="Proteomes" id="UP001497535"/>
    </source>
</evidence>
<accession>A0ACB0ZPR3</accession>
<name>A0ACB0ZPR3_MELEN</name>
<sequence>MNLLKYYNWFTKKYGYNAGQLRRILISAAEALEQFHEQGFVHLDIKSENFVSTHERDQNNNSIFKLIDFGTSEFMENHDFKVLSNEVLGTDVYMAPEINVESSTVWVNLFSICI</sequence>
<reference evidence="1" key="1">
    <citation type="submission" date="2023-11" db="EMBL/GenBank/DDBJ databases">
        <authorList>
            <person name="Poullet M."/>
        </authorList>
    </citation>
    <scope>NUCLEOTIDE SEQUENCE</scope>
    <source>
        <strain evidence="1">E1834</strain>
    </source>
</reference>
<dbReference type="Proteomes" id="UP001497535">
    <property type="component" value="Unassembled WGS sequence"/>
</dbReference>
<gene>
    <name evidence="1" type="ORF">MENTE1834_LOCUS28167</name>
</gene>
<comment type="caution">
    <text evidence="1">The sequence shown here is derived from an EMBL/GenBank/DDBJ whole genome shotgun (WGS) entry which is preliminary data.</text>
</comment>
<organism evidence="1 2">
    <name type="scientific">Meloidogyne enterolobii</name>
    <name type="common">Root-knot nematode worm</name>
    <name type="synonym">Meloidogyne mayaguensis</name>
    <dbReference type="NCBI Taxonomy" id="390850"/>
    <lineage>
        <taxon>Eukaryota</taxon>
        <taxon>Metazoa</taxon>
        <taxon>Ecdysozoa</taxon>
        <taxon>Nematoda</taxon>
        <taxon>Chromadorea</taxon>
        <taxon>Rhabditida</taxon>
        <taxon>Tylenchina</taxon>
        <taxon>Tylenchomorpha</taxon>
        <taxon>Tylenchoidea</taxon>
        <taxon>Meloidogynidae</taxon>
        <taxon>Meloidogyninae</taxon>
        <taxon>Meloidogyne</taxon>
    </lineage>
</organism>